<evidence type="ECO:0000256" key="5">
    <source>
        <dbReference type="ARBA" id="ARBA00022448"/>
    </source>
</evidence>
<dbReference type="AlphaFoldDB" id="A0A0B2UR98"/>
<dbReference type="Pfam" id="PF12742">
    <property type="entry name" value="Gryzun-like"/>
    <property type="match status" value="1"/>
</dbReference>
<evidence type="ECO:0000256" key="4">
    <source>
        <dbReference type="ARBA" id="ARBA00021520"/>
    </source>
</evidence>
<evidence type="ECO:0000313" key="11">
    <source>
        <dbReference type="Proteomes" id="UP000031036"/>
    </source>
</evidence>
<dbReference type="OrthoDB" id="6278596at2759"/>
<evidence type="ECO:0000256" key="7">
    <source>
        <dbReference type="ARBA" id="ARBA00023034"/>
    </source>
</evidence>
<comment type="function">
    <text evidence="1">Involved in endoplasmic reticulum to Golgi apparatus trafficking at a very early stage.</text>
</comment>
<dbReference type="InterPro" id="IPR025876">
    <property type="entry name" value="TRAPPC11_C"/>
</dbReference>
<evidence type="ECO:0000259" key="8">
    <source>
        <dbReference type="Pfam" id="PF11817"/>
    </source>
</evidence>
<evidence type="ECO:0000256" key="1">
    <source>
        <dbReference type="ARBA" id="ARBA00001995"/>
    </source>
</evidence>
<comment type="similarity">
    <text evidence="3">Belongs to the TRAPPC11 family.</text>
</comment>
<evidence type="ECO:0000313" key="10">
    <source>
        <dbReference type="EMBL" id="KHN71913.1"/>
    </source>
</evidence>
<name>A0A0B2UR98_TOXCA</name>
<dbReference type="PANTHER" id="PTHR14374:SF0">
    <property type="entry name" value="TRAFFICKING PROTEIN PARTICLE COMPLEX SUBUNIT 11"/>
    <property type="match status" value="1"/>
</dbReference>
<evidence type="ECO:0000256" key="3">
    <source>
        <dbReference type="ARBA" id="ARBA00007051"/>
    </source>
</evidence>
<reference evidence="10 11" key="1">
    <citation type="submission" date="2014-11" db="EMBL/GenBank/DDBJ databases">
        <title>Genetic blueprint of the zoonotic pathogen Toxocara canis.</title>
        <authorList>
            <person name="Zhu X.-Q."/>
            <person name="Korhonen P.K."/>
            <person name="Cai H."/>
            <person name="Young N.D."/>
            <person name="Nejsum P."/>
            <person name="von Samson-Himmelstjerna G."/>
            <person name="Boag P.R."/>
            <person name="Tan P."/>
            <person name="Li Q."/>
            <person name="Min J."/>
            <person name="Yang Y."/>
            <person name="Wang X."/>
            <person name="Fang X."/>
            <person name="Hall R.S."/>
            <person name="Hofmann A."/>
            <person name="Sternberg P.W."/>
            <person name="Jex A.R."/>
            <person name="Gasser R.B."/>
        </authorList>
    </citation>
    <scope>NUCLEOTIDE SEQUENCE [LARGE SCALE GENOMIC DNA]</scope>
    <source>
        <strain evidence="10">PN_DK_2014</strain>
    </source>
</reference>
<dbReference type="STRING" id="6265.A0A0B2UR98"/>
<dbReference type="PANTHER" id="PTHR14374">
    <property type="entry name" value="FOIE GRAS"/>
    <property type="match status" value="1"/>
</dbReference>
<evidence type="ECO:0000259" key="9">
    <source>
        <dbReference type="Pfam" id="PF12742"/>
    </source>
</evidence>
<keyword evidence="5" id="KW-0813">Transport</keyword>
<proteinExistence type="inferred from homology"/>
<dbReference type="EMBL" id="JPKZ01014295">
    <property type="protein sequence ID" value="KHN71913.1"/>
    <property type="molecule type" value="Genomic_DNA"/>
</dbReference>
<dbReference type="GO" id="GO:0005794">
    <property type="term" value="C:Golgi apparatus"/>
    <property type="evidence" value="ECO:0007669"/>
    <property type="project" value="UniProtKB-SubCell"/>
</dbReference>
<comment type="caution">
    <text evidence="10">The sequence shown here is derived from an EMBL/GenBank/DDBJ whole genome shotgun (WGS) entry which is preliminary data.</text>
</comment>
<keyword evidence="6" id="KW-0931">ER-Golgi transport</keyword>
<dbReference type="Proteomes" id="UP000031036">
    <property type="component" value="Unassembled WGS sequence"/>
</dbReference>
<feature type="domain" description="Trafficking protein particle complex subunit 11" evidence="8">
    <location>
        <begin position="260"/>
        <end position="520"/>
    </location>
</feature>
<keyword evidence="7" id="KW-0333">Golgi apparatus</keyword>
<dbReference type="OMA" id="ANTCYAN"/>
<comment type="subcellular location">
    <subcellularLocation>
        <location evidence="2">Golgi apparatus</location>
        <location evidence="2">cis-Golgi network</location>
    </subcellularLocation>
</comment>
<dbReference type="Pfam" id="PF11817">
    <property type="entry name" value="Foie-gras_1"/>
    <property type="match status" value="1"/>
</dbReference>
<accession>A0A0B2UR98</accession>
<dbReference type="InterPro" id="IPR021773">
    <property type="entry name" value="TPC11"/>
</dbReference>
<feature type="domain" description="Trafficking protein particle complex subunit 11 C-terminal" evidence="9">
    <location>
        <begin position="1059"/>
        <end position="1112"/>
    </location>
</feature>
<keyword evidence="11" id="KW-1185">Reference proteome</keyword>
<evidence type="ECO:0000256" key="2">
    <source>
        <dbReference type="ARBA" id="ARBA00004222"/>
    </source>
</evidence>
<organism evidence="10 11">
    <name type="scientific">Toxocara canis</name>
    <name type="common">Canine roundworm</name>
    <dbReference type="NCBI Taxonomy" id="6265"/>
    <lineage>
        <taxon>Eukaryota</taxon>
        <taxon>Metazoa</taxon>
        <taxon>Ecdysozoa</taxon>
        <taxon>Nematoda</taxon>
        <taxon>Chromadorea</taxon>
        <taxon>Rhabditida</taxon>
        <taxon>Spirurina</taxon>
        <taxon>Ascaridomorpha</taxon>
        <taxon>Ascaridoidea</taxon>
        <taxon>Toxocaridae</taxon>
        <taxon>Toxocara</taxon>
    </lineage>
</organism>
<protein>
    <recommendedName>
        <fullName evidence="4">Trafficking protein particle complex subunit 11</fullName>
    </recommendedName>
</protein>
<dbReference type="GO" id="GO:0016192">
    <property type="term" value="P:vesicle-mediated transport"/>
    <property type="evidence" value="ECO:0007669"/>
    <property type="project" value="UniProtKB-KW"/>
</dbReference>
<sequence>MDCEDIPECLAPSRQQQLVLFTGLDIANNAAHAAVFSTFTQNRLPDRAPLRMILLSADNPLYAGNAHKIKAAKSSKGYVKISWMWKYVREVPAIIVVFADLNWNHPSWNEKVTECESKISSLRASIGTRGTRICVVLLQDAGVVTGDDPFASERATKLCQSCQLSPKQLFVFPMTDHLLGFVVRLESAFHELAQGFYQQCLKSIRARSIPNNFSNLIIRQQFKLAFISELRQDTHTALRHYKLAYQQCVEGEPPDTELFEWRQVTAVINYKICQLSFLHSTALEAISQQRRHVSHMFALLPGSYPSTQLAAIEFAFWKSKQCSMFADLFERAVTNGLAAMSTQHPGIHLHAAADYYRTANELIETMRASFISRSPVSYPNPDPLLPLSPLIFYGQRPWRVSVEGGELADPGIESNARIALEQRCMPNHAQCLSLLSSAMSQYKKYKCVRMQRHAMLLMADEYAALNHHSKALQFISHVLWECRVENFTLPIALLVSRSLVSAFFLADVKEFMSASVQMLNVNAFPNFTSLAPHLAANVDRLRQGLTPLSPLPTVELSEAQMESCRQQWARAFEERVFFSLNAPRIDAFVRARASFLTTELSISCGSTLILKVSLCSCSPVRIGFERLRVSVSDAAAVRSAERSPLFEFLTENVELEPNVEANFFYGIPLNVADFPETKLIMVSGLNVEMGSIHSCVYGTLDWEFTSLAIGVPECSYKSSMLNSSIGLPSIKVCPSEAKVRLEGDLKGEALLGQIGNLSLRLLYDDNELPDSIRVCPSEAKVRLEGDLKGEALLGQIGNLSLRLLYDDNELPDSIRVNWHAEMTEESVKGALLFLNSQNKLDDSDERIFDMAAMDMTRTPPEVGLTIGYCAQAVGSLCIAVKVLVTVKGTSTRKRFLIPVHSRPPFSIQTSLLTLNNELIESPFMETNFFARSDIKAMAALIIDDIQWKAGVNVQLEDDELRREFTQEEGERCSEGDVVSVCTCMRILDRDDLDECSLGHVCIKWATVDSPHSWVLSHLDAGKVRTRRAPVALIARVCAPQCVVRSAIPIVFSVTNLHKEAIDLHITVEMADLFMFAGNKQVDIRLLSSESYECNVSVMALTAGRLPFPRLQVRSSAFESSLLDEIVCMSMPAALFVLILSFTCLKEEPHKEAGVRAFLQLGLPSKD</sequence>
<gene>
    <name evidence="10" type="primary">Trappc11</name>
    <name evidence="10" type="ORF">Tcan_18684</name>
</gene>
<evidence type="ECO:0000256" key="6">
    <source>
        <dbReference type="ARBA" id="ARBA00022892"/>
    </source>
</evidence>